<organism evidence="5">
    <name type="scientific">bioreactor metagenome</name>
    <dbReference type="NCBI Taxonomy" id="1076179"/>
    <lineage>
        <taxon>unclassified sequences</taxon>
        <taxon>metagenomes</taxon>
        <taxon>ecological metagenomes</taxon>
    </lineage>
</organism>
<feature type="domain" description="CBS" evidence="4">
    <location>
        <begin position="213"/>
        <end position="272"/>
    </location>
</feature>
<name>A0A644WRD7_9ZZZZ</name>
<dbReference type="Pfam" id="PF00834">
    <property type="entry name" value="Ribul_P_3_epim"/>
    <property type="match status" value="1"/>
</dbReference>
<dbReference type="SUPFAM" id="SSF54631">
    <property type="entry name" value="CBS-domain pair"/>
    <property type="match status" value="1"/>
</dbReference>
<dbReference type="Gene3D" id="3.20.20.70">
    <property type="entry name" value="Aldolase class I"/>
    <property type="match status" value="1"/>
</dbReference>
<dbReference type="AlphaFoldDB" id="A0A644WRD7"/>
<evidence type="ECO:0000256" key="2">
    <source>
        <dbReference type="ARBA" id="ARBA00023122"/>
    </source>
</evidence>
<dbReference type="Pfam" id="PF00571">
    <property type="entry name" value="CBS"/>
    <property type="match status" value="1"/>
</dbReference>
<keyword evidence="3" id="KW-0413">Isomerase</keyword>
<dbReference type="PANTHER" id="PTHR11749">
    <property type="entry name" value="RIBULOSE-5-PHOSPHATE-3-EPIMERASE"/>
    <property type="match status" value="1"/>
</dbReference>
<dbReference type="InterPro" id="IPR000644">
    <property type="entry name" value="CBS_dom"/>
</dbReference>
<proteinExistence type="predicted"/>
<accession>A0A644WRD7</accession>
<keyword evidence="2" id="KW-0129">CBS domain</keyword>
<sequence length="334" mass="37997">MKISASLYSAGAADLRELVRELDAYQSDWFHIDCNDDFSVFDDIREIRKYSDTPVDLHIISEEPQKFYSQIVETGVEYVTLQYETIQNWQPLPDSFKGQLGIAITTDTDISVFDRFADKAAFILFMATTPGKSGEPFQQKNFRKIREFRNKYPDKKIRVDGGINAELSFILRNMGVSAVVVGSYLLRQEFIGSAMMKLRSNTGSEYKVSDFMLNRDEIPAITNSSFSFRELLGIIDEYKLGFANIVDSKDRLLGITSMADVRKALLKHWPDLDRLELKDLVNTNPAVIQSNNTVYDMLDYVRNLSFPVLFLPVVDADGKLVGTVKFNNLIKGEL</sequence>
<dbReference type="PROSITE" id="PS51371">
    <property type="entry name" value="CBS"/>
    <property type="match status" value="2"/>
</dbReference>
<evidence type="ECO:0000256" key="1">
    <source>
        <dbReference type="ARBA" id="ARBA00022723"/>
    </source>
</evidence>
<dbReference type="InterPro" id="IPR046342">
    <property type="entry name" value="CBS_dom_sf"/>
</dbReference>
<gene>
    <name evidence="5" type="ORF">SDC9_52376</name>
</gene>
<evidence type="ECO:0000259" key="4">
    <source>
        <dbReference type="PROSITE" id="PS51371"/>
    </source>
</evidence>
<dbReference type="EMBL" id="VSSQ01001196">
    <property type="protein sequence ID" value="MPM06081.1"/>
    <property type="molecule type" value="Genomic_DNA"/>
</dbReference>
<evidence type="ECO:0000313" key="5">
    <source>
        <dbReference type="EMBL" id="MPM06081.1"/>
    </source>
</evidence>
<keyword evidence="1" id="KW-0479">Metal-binding</keyword>
<dbReference type="GO" id="GO:0016857">
    <property type="term" value="F:racemase and epimerase activity, acting on carbohydrates and derivatives"/>
    <property type="evidence" value="ECO:0007669"/>
    <property type="project" value="InterPro"/>
</dbReference>
<evidence type="ECO:0000256" key="3">
    <source>
        <dbReference type="ARBA" id="ARBA00023235"/>
    </source>
</evidence>
<dbReference type="GO" id="GO:0005975">
    <property type="term" value="P:carbohydrate metabolic process"/>
    <property type="evidence" value="ECO:0007669"/>
    <property type="project" value="InterPro"/>
</dbReference>
<dbReference type="InterPro" id="IPR013785">
    <property type="entry name" value="Aldolase_TIM"/>
</dbReference>
<dbReference type="SUPFAM" id="SSF51366">
    <property type="entry name" value="Ribulose-phoshate binding barrel"/>
    <property type="match status" value="1"/>
</dbReference>
<dbReference type="InterPro" id="IPR011060">
    <property type="entry name" value="RibuloseP-bd_barrel"/>
</dbReference>
<dbReference type="GO" id="GO:0046872">
    <property type="term" value="F:metal ion binding"/>
    <property type="evidence" value="ECO:0007669"/>
    <property type="project" value="UniProtKB-KW"/>
</dbReference>
<comment type="caution">
    <text evidence="5">The sequence shown here is derived from an EMBL/GenBank/DDBJ whole genome shotgun (WGS) entry which is preliminary data.</text>
</comment>
<dbReference type="Gene3D" id="3.10.580.10">
    <property type="entry name" value="CBS-domain"/>
    <property type="match status" value="1"/>
</dbReference>
<reference evidence="5" key="1">
    <citation type="submission" date="2019-08" db="EMBL/GenBank/DDBJ databases">
        <authorList>
            <person name="Kucharzyk K."/>
            <person name="Murdoch R.W."/>
            <person name="Higgins S."/>
            <person name="Loffler F."/>
        </authorList>
    </citation>
    <scope>NUCLEOTIDE SEQUENCE</scope>
</reference>
<dbReference type="InterPro" id="IPR000056">
    <property type="entry name" value="Ribul_P_3_epim-like"/>
</dbReference>
<protein>
    <recommendedName>
        <fullName evidence="4">CBS domain-containing protein</fullName>
    </recommendedName>
</protein>
<feature type="domain" description="CBS" evidence="4">
    <location>
        <begin position="281"/>
        <end position="334"/>
    </location>
</feature>